<dbReference type="AlphaFoldDB" id="A0A2P2MUB2"/>
<sequence>MLTPTNRIKDALSCSKTYFTVVPFNEAIRSETHVLEITRRATESNCAPCLSSTVGISIFDIATTLNGNALGIFRSCGTIGNGTL</sequence>
<name>A0A2P2MUB2_RHIMU</name>
<evidence type="ECO:0000313" key="1">
    <source>
        <dbReference type="EMBL" id="MBX33807.1"/>
    </source>
</evidence>
<organism evidence="1">
    <name type="scientific">Rhizophora mucronata</name>
    <name type="common">Asiatic mangrove</name>
    <dbReference type="NCBI Taxonomy" id="61149"/>
    <lineage>
        <taxon>Eukaryota</taxon>
        <taxon>Viridiplantae</taxon>
        <taxon>Streptophyta</taxon>
        <taxon>Embryophyta</taxon>
        <taxon>Tracheophyta</taxon>
        <taxon>Spermatophyta</taxon>
        <taxon>Magnoliopsida</taxon>
        <taxon>eudicotyledons</taxon>
        <taxon>Gunneridae</taxon>
        <taxon>Pentapetalae</taxon>
        <taxon>rosids</taxon>
        <taxon>fabids</taxon>
        <taxon>Malpighiales</taxon>
        <taxon>Rhizophoraceae</taxon>
        <taxon>Rhizophora</taxon>
    </lineage>
</organism>
<dbReference type="EMBL" id="GGEC01053323">
    <property type="protein sequence ID" value="MBX33807.1"/>
    <property type="molecule type" value="Transcribed_RNA"/>
</dbReference>
<accession>A0A2P2MUB2</accession>
<reference evidence="1" key="1">
    <citation type="submission" date="2018-02" db="EMBL/GenBank/DDBJ databases">
        <title>Rhizophora mucronata_Transcriptome.</title>
        <authorList>
            <person name="Meera S.P."/>
            <person name="Sreeshan A."/>
            <person name="Augustine A."/>
        </authorList>
    </citation>
    <scope>NUCLEOTIDE SEQUENCE</scope>
    <source>
        <tissue evidence="1">Leaf</tissue>
    </source>
</reference>
<protein>
    <submittedName>
        <fullName evidence="1">Uncharacterized protein</fullName>
    </submittedName>
</protein>
<proteinExistence type="predicted"/>